<dbReference type="EMBL" id="GEDC01025726">
    <property type="protein sequence ID" value="JAS11572.1"/>
    <property type="molecule type" value="Transcribed_RNA"/>
</dbReference>
<protein>
    <submittedName>
        <fullName evidence="3">Uncharacterized protein</fullName>
    </submittedName>
</protein>
<feature type="transmembrane region" description="Helical" evidence="2">
    <location>
        <begin position="57"/>
        <end position="79"/>
    </location>
</feature>
<organism evidence="3">
    <name type="scientific">Clastoptera arizonana</name>
    <name type="common">Arizona spittle bug</name>
    <dbReference type="NCBI Taxonomy" id="38151"/>
    <lineage>
        <taxon>Eukaryota</taxon>
        <taxon>Metazoa</taxon>
        <taxon>Ecdysozoa</taxon>
        <taxon>Arthropoda</taxon>
        <taxon>Hexapoda</taxon>
        <taxon>Insecta</taxon>
        <taxon>Pterygota</taxon>
        <taxon>Neoptera</taxon>
        <taxon>Paraneoptera</taxon>
        <taxon>Hemiptera</taxon>
        <taxon>Auchenorrhyncha</taxon>
        <taxon>Cercopoidea</taxon>
        <taxon>Clastopteridae</taxon>
        <taxon>Clastoptera</taxon>
    </lineage>
</organism>
<evidence type="ECO:0000256" key="1">
    <source>
        <dbReference type="SAM" id="MobiDB-lite"/>
    </source>
</evidence>
<accession>A0A1B6CDN3</accession>
<keyword evidence="2" id="KW-0812">Transmembrane</keyword>
<keyword evidence="2" id="KW-0472">Membrane</keyword>
<proteinExistence type="predicted"/>
<sequence length="107" mass="12544">MDSEESRISDLDQGEPLSHPEIMDIVNRLKDMDSEERESLLSAHGEEETAQSGSKQFLILMSMVIVLVCVFAFICYHLYNSLMAREERRKKKQKKEIKTKLLQKKRR</sequence>
<dbReference type="AlphaFoldDB" id="A0A1B6CDN3"/>
<feature type="region of interest" description="Disordered" evidence="1">
    <location>
        <begin position="88"/>
        <end position="107"/>
    </location>
</feature>
<reference evidence="3" key="1">
    <citation type="submission" date="2015-12" db="EMBL/GenBank/DDBJ databases">
        <title>De novo transcriptome assembly of four potential Pierce s Disease insect vectors from Arizona vineyards.</title>
        <authorList>
            <person name="Tassone E.E."/>
        </authorList>
    </citation>
    <scope>NUCLEOTIDE SEQUENCE</scope>
</reference>
<evidence type="ECO:0000256" key="2">
    <source>
        <dbReference type="SAM" id="Phobius"/>
    </source>
</evidence>
<name>A0A1B6CDN3_9HEMI</name>
<evidence type="ECO:0000313" key="3">
    <source>
        <dbReference type="EMBL" id="JAS11572.1"/>
    </source>
</evidence>
<gene>
    <name evidence="3" type="ORF">g.2996</name>
</gene>
<keyword evidence="2" id="KW-1133">Transmembrane helix</keyword>